<sequence length="101" mass="11076">QLRTAVGTTHRLLLLIEGEIAGRMRRGVWTRQRTQQAFRTANVESGPPTRLAVELPQVVRSATFSGHVSSAGMIQSVAGVTMVRVRGWGIVYLGAIRDHIL</sequence>
<protein>
    <submittedName>
        <fullName evidence="1">Uncharacterized protein</fullName>
    </submittedName>
</protein>
<gene>
    <name evidence="1" type="ORF">g.7826</name>
</gene>
<organism evidence="1">
    <name type="scientific">Homalodisca liturata</name>
    <dbReference type="NCBI Taxonomy" id="320908"/>
    <lineage>
        <taxon>Eukaryota</taxon>
        <taxon>Metazoa</taxon>
        <taxon>Ecdysozoa</taxon>
        <taxon>Arthropoda</taxon>
        <taxon>Hexapoda</taxon>
        <taxon>Insecta</taxon>
        <taxon>Pterygota</taxon>
        <taxon>Neoptera</taxon>
        <taxon>Paraneoptera</taxon>
        <taxon>Hemiptera</taxon>
        <taxon>Auchenorrhyncha</taxon>
        <taxon>Membracoidea</taxon>
        <taxon>Cicadellidae</taxon>
        <taxon>Cicadellinae</taxon>
        <taxon>Proconiini</taxon>
        <taxon>Homalodisca</taxon>
    </lineage>
</organism>
<feature type="non-terminal residue" evidence="1">
    <location>
        <position position="1"/>
    </location>
</feature>
<dbReference type="AlphaFoldDB" id="A0A1B6HGM1"/>
<name>A0A1B6HGM1_9HEMI</name>
<accession>A0A1B6HGM1</accession>
<evidence type="ECO:0000313" key="1">
    <source>
        <dbReference type="EMBL" id="JAS73769.1"/>
    </source>
</evidence>
<reference evidence="1" key="1">
    <citation type="submission" date="2015-11" db="EMBL/GenBank/DDBJ databases">
        <title>De novo transcriptome assembly of four potential Pierce s Disease insect vectors from Arizona vineyards.</title>
        <authorList>
            <person name="Tassone E.E."/>
        </authorList>
    </citation>
    <scope>NUCLEOTIDE SEQUENCE</scope>
</reference>
<proteinExistence type="predicted"/>
<feature type="non-terminal residue" evidence="1">
    <location>
        <position position="101"/>
    </location>
</feature>
<dbReference type="EMBL" id="GECU01033937">
    <property type="protein sequence ID" value="JAS73769.1"/>
    <property type="molecule type" value="Transcribed_RNA"/>
</dbReference>